<evidence type="ECO:0008006" key="3">
    <source>
        <dbReference type="Google" id="ProtNLM"/>
    </source>
</evidence>
<keyword evidence="2" id="KW-1185">Reference proteome</keyword>
<gene>
    <name evidence="1" type="ordered locus">Acear_0106</name>
</gene>
<accession>D9QSW9</accession>
<dbReference type="PANTHER" id="PTHR37163">
    <property type="entry name" value="CONSERVED PROTEIN"/>
    <property type="match status" value="1"/>
</dbReference>
<evidence type="ECO:0000313" key="2">
    <source>
        <dbReference type="Proteomes" id="UP000001661"/>
    </source>
</evidence>
<dbReference type="Pfam" id="PF04417">
    <property type="entry name" value="DUF501"/>
    <property type="match status" value="1"/>
</dbReference>
<dbReference type="STRING" id="574087.Acear_0106"/>
<dbReference type="Proteomes" id="UP000001661">
    <property type="component" value="Chromosome"/>
</dbReference>
<dbReference type="KEGG" id="aar:Acear_0106"/>
<dbReference type="PANTHER" id="PTHR37163:SF1">
    <property type="entry name" value="DUF501 DOMAIN-CONTAINING PROTEIN"/>
    <property type="match status" value="1"/>
</dbReference>
<proteinExistence type="predicted"/>
<dbReference type="HOGENOM" id="CLU_097805_2_1_9"/>
<dbReference type="OrthoDB" id="13546at2"/>
<dbReference type="EMBL" id="CP002105">
    <property type="protein sequence ID" value="ADL11657.1"/>
    <property type="molecule type" value="Genomic_DNA"/>
</dbReference>
<dbReference type="eggNOG" id="COG1507">
    <property type="taxonomic scope" value="Bacteria"/>
</dbReference>
<dbReference type="AlphaFoldDB" id="D9QSW9"/>
<dbReference type="RefSeq" id="WP_013277104.1">
    <property type="nucleotide sequence ID" value="NC_014378.1"/>
</dbReference>
<dbReference type="InterPro" id="IPR007511">
    <property type="entry name" value="DUF501"/>
</dbReference>
<name>D9QSW9_ACEAZ</name>
<reference evidence="1 2" key="1">
    <citation type="journal article" date="2010" name="Stand. Genomic Sci.">
        <title>Complete genome sequence of Acetohalobium arabaticum type strain (Z-7288).</title>
        <authorList>
            <person name="Sikorski J."/>
            <person name="Lapidus A."/>
            <person name="Chertkov O."/>
            <person name="Lucas S."/>
            <person name="Copeland A."/>
            <person name="Glavina Del Rio T."/>
            <person name="Nolan M."/>
            <person name="Tice H."/>
            <person name="Cheng J.F."/>
            <person name="Han C."/>
            <person name="Brambilla E."/>
            <person name="Pitluck S."/>
            <person name="Liolios K."/>
            <person name="Ivanova N."/>
            <person name="Mavromatis K."/>
            <person name="Mikhailova N."/>
            <person name="Pati A."/>
            <person name="Bruce D."/>
            <person name="Detter C."/>
            <person name="Tapia R."/>
            <person name="Goodwin L."/>
            <person name="Chen A."/>
            <person name="Palaniappan K."/>
            <person name="Land M."/>
            <person name="Hauser L."/>
            <person name="Chang Y.J."/>
            <person name="Jeffries C.D."/>
            <person name="Rohde M."/>
            <person name="Goker M."/>
            <person name="Spring S."/>
            <person name="Woyke T."/>
            <person name="Bristow J."/>
            <person name="Eisen J.A."/>
            <person name="Markowitz V."/>
            <person name="Hugenholtz P."/>
            <person name="Kyrpides N.C."/>
            <person name="Klenk H.P."/>
        </authorList>
    </citation>
    <scope>NUCLEOTIDE SEQUENCE [LARGE SCALE GENOMIC DNA]</scope>
    <source>
        <strain evidence="2">ATCC 49924 / DSM 5501 / Z-7288</strain>
    </source>
</reference>
<organism evidence="1 2">
    <name type="scientific">Acetohalobium arabaticum (strain ATCC 49924 / DSM 5501 / Z-7288)</name>
    <dbReference type="NCBI Taxonomy" id="574087"/>
    <lineage>
        <taxon>Bacteria</taxon>
        <taxon>Bacillati</taxon>
        <taxon>Bacillota</taxon>
        <taxon>Clostridia</taxon>
        <taxon>Halanaerobiales</taxon>
        <taxon>Halobacteroidaceae</taxon>
        <taxon>Acetohalobium</taxon>
    </lineage>
</organism>
<evidence type="ECO:0000313" key="1">
    <source>
        <dbReference type="EMBL" id="ADL11657.1"/>
    </source>
</evidence>
<sequence>MERKPTAKDYKVITQQLEREPRNLVGIAKWCQEGYPQVLVTYPVLEEKDELKLFPTTYWLSCPKLVEEIFSLESEGLIQQVQEEIMADSNKEQELTAAHRNYAQKRVGLLKDSDLTKLKEEYPGRWKVVSQSGVGGIMEKEGIKCLHTHYADYLVNRHNPVGKIVDELLEDRFLDSSLDGCSICSKED</sequence>
<protein>
    <recommendedName>
        <fullName evidence="3">DUF501 domain-containing protein</fullName>
    </recommendedName>
</protein>